<feature type="chain" id="PRO_5040225273" evidence="2">
    <location>
        <begin position="19"/>
        <end position="297"/>
    </location>
</feature>
<gene>
    <name evidence="3" type="ORF">J7T54_000897</name>
</gene>
<evidence type="ECO:0000256" key="2">
    <source>
        <dbReference type="SAM" id="SignalP"/>
    </source>
</evidence>
<name>A0A9P9Y3A3_9HYPO</name>
<keyword evidence="4" id="KW-1185">Reference proteome</keyword>
<dbReference type="RefSeq" id="XP_051363610.1">
    <property type="nucleotide sequence ID" value="XM_051504933.1"/>
</dbReference>
<dbReference type="GeneID" id="75827416"/>
<sequence>MKFTTTALFAAAAIGASAHPSGHAHKHAHRSAGAAKFVQYVQPQPSVEAVAAAEPTTTAAEAPAKTTAAQADQDDDSSSSGGDSGVDTYTDFCGGKSKRATVAEIAYTGNIGTADDYGCNMMLVKSNVAKKYNYIAAIKNASDKQQECVAYLKIGPENNEINGFFKGKEAKSFSIPAGVTQHLAVDENTQGGVICQVGGIETTKWGEYASTWAEFDMANTSNDGWSGADASCLVASRYDMTIPGLQICGHDTCSTINPGGTGTNAFLKGMEAEDGWGLNIPAGDVWLDITVGYEGGN</sequence>
<accession>A0A9P9Y3A3</accession>
<comment type="caution">
    <text evidence="3">The sequence shown here is derived from an EMBL/GenBank/DDBJ whole genome shotgun (WGS) entry which is preliminary data.</text>
</comment>
<feature type="compositionally biased region" description="Low complexity" evidence="1">
    <location>
        <begin position="49"/>
        <end position="71"/>
    </location>
</feature>
<evidence type="ECO:0000256" key="1">
    <source>
        <dbReference type="SAM" id="MobiDB-lite"/>
    </source>
</evidence>
<feature type="region of interest" description="Disordered" evidence="1">
    <location>
        <begin position="49"/>
        <end position="84"/>
    </location>
</feature>
<dbReference type="PANTHER" id="PTHR42039:SF1">
    <property type="entry name" value="PUTATIVE (AFU_ORTHOLOGUE AFUA_3G02940)-RELATED"/>
    <property type="match status" value="1"/>
</dbReference>
<organism evidence="3 4">
    <name type="scientific">Emericellopsis cladophorae</name>
    <dbReference type="NCBI Taxonomy" id="2686198"/>
    <lineage>
        <taxon>Eukaryota</taxon>
        <taxon>Fungi</taxon>
        <taxon>Dikarya</taxon>
        <taxon>Ascomycota</taxon>
        <taxon>Pezizomycotina</taxon>
        <taxon>Sordariomycetes</taxon>
        <taxon>Hypocreomycetidae</taxon>
        <taxon>Hypocreales</taxon>
        <taxon>Bionectriaceae</taxon>
        <taxon>Emericellopsis</taxon>
    </lineage>
</organism>
<reference evidence="3" key="2">
    <citation type="submission" date="2022-07" db="EMBL/GenBank/DDBJ databases">
        <authorList>
            <person name="Goncalves M.F.M."/>
            <person name="Hilario S."/>
            <person name="Van De Peer Y."/>
            <person name="Esteves A.C."/>
            <person name="Alves A."/>
        </authorList>
    </citation>
    <scope>NUCLEOTIDE SEQUENCE</scope>
    <source>
        <strain evidence="3">MUM 19.33</strain>
    </source>
</reference>
<evidence type="ECO:0000313" key="3">
    <source>
        <dbReference type="EMBL" id="KAI6782754.1"/>
    </source>
</evidence>
<dbReference type="AlphaFoldDB" id="A0A9P9Y3A3"/>
<proteinExistence type="predicted"/>
<dbReference type="Pfam" id="PF25312">
    <property type="entry name" value="Allergen_Asp_f_4"/>
    <property type="match status" value="1"/>
</dbReference>
<keyword evidence="2" id="KW-0732">Signal</keyword>
<dbReference type="GO" id="GO:0005576">
    <property type="term" value="C:extracellular region"/>
    <property type="evidence" value="ECO:0007669"/>
    <property type="project" value="InterPro"/>
</dbReference>
<dbReference type="InterPro" id="IPR038903">
    <property type="entry name" value="Allergen_Asp_f_4"/>
</dbReference>
<protein>
    <submittedName>
        <fullName evidence="3">Allergen Asp f-like protein</fullName>
    </submittedName>
</protein>
<dbReference type="Proteomes" id="UP001055219">
    <property type="component" value="Unassembled WGS sequence"/>
</dbReference>
<dbReference type="OrthoDB" id="118256at2759"/>
<dbReference type="GO" id="GO:0019863">
    <property type="term" value="F:IgE binding"/>
    <property type="evidence" value="ECO:0007669"/>
    <property type="project" value="InterPro"/>
</dbReference>
<feature type="signal peptide" evidence="2">
    <location>
        <begin position="1"/>
        <end position="18"/>
    </location>
</feature>
<dbReference type="PANTHER" id="PTHR42039">
    <property type="entry name" value="PUTATIVE (AFU_ORTHOLOGUE AFUA_3G02940)-RELATED"/>
    <property type="match status" value="1"/>
</dbReference>
<evidence type="ECO:0000313" key="4">
    <source>
        <dbReference type="Proteomes" id="UP001055219"/>
    </source>
</evidence>
<dbReference type="EMBL" id="JAGIXG020000011">
    <property type="protein sequence ID" value="KAI6782754.1"/>
    <property type="molecule type" value="Genomic_DNA"/>
</dbReference>
<reference evidence="3" key="1">
    <citation type="journal article" date="2021" name="J Fungi (Basel)">
        <title>Genomic and Metabolomic Analyses of the Marine Fungus Emericellopsis cladophorae: Insights into Saltwater Adaptability Mechanisms and Its Biosynthetic Potential.</title>
        <authorList>
            <person name="Goncalves M.F.M."/>
            <person name="Hilario S."/>
            <person name="Van de Peer Y."/>
            <person name="Esteves A.C."/>
            <person name="Alves A."/>
        </authorList>
    </citation>
    <scope>NUCLEOTIDE SEQUENCE</scope>
    <source>
        <strain evidence="3">MUM 19.33</strain>
    </source>
</reference>